<evidence type="ECO:0000313" key="1">
    <source>
        <dbReference type="EMBL" id="KJF78060.1"/>
    </source>
</evidence>
<sequence>MSITKEQWAGIEESLKAHYVVIKFQYQDTEIAVTRVSAGEGKTVLAVWFNGKTHCAWGIPDSDHFNPLCELFWHKRTKSLYSPKRIKELQKAYGKRAAKRVIPNIEEKYTYYMPYFSKASVLVRQFRRIEGLTVGDRQKWMVL</sequence>
<name>A0A0D8L7Z2_MORMO</name>
<dbReference type="PATRIC" id="fig|582.24.peg.2696"/>
<reference evidence="1 2" key="1">
    <citation type="submission" date="2015-02" db="EMBL/GenBank/DDBJ databases">
        <title>Whole genome shotgun sequencing of cultured foodborne pathogen.</title>
        <authorList>
            <person name="Timme R."/>
            <person name="Allard M.W."/>
            <person name="Strain E."/>
            <person name="Evans P.S."/>
            <person name="Brown E."/>
        </authorList>
    </citation>
    <scope>NUCLEOTIDE SEQUENCE [LARGE SCALE GENOMIC DNA]</scope>
    <source>
        <strain evidence="1 2">GCSL-TSO-24</strain>
    </source>
</reference>
<dbReference type="EMBL" id="JZSH01000079">
    <property type="protein sequence ID" value="KJF78060.1"/>
    <property type="molecule type" value="Genomic_DNA"/>
</dbReference>
<comment type="caution">
    <text evidence="1">The sequence shown here is derived from an EMBL/GenBank/DDBJ whole genome shotgun (WGS) entry which is preliminary data.</text>
</comment>
<gene>
    <name evidence="1" type="ORF">UA45_08655</name>
</gene>
<proteinExistence type="predicted"/>
<dbReference type="AlphaFoldDB" id="A0A0D8L7Z2"/>
<evidence type="ECO:0000313" key="2">
    <source>
        <dbReference type="Proteomes" id="UP000032582"/>
    </source>
</evidence>
<accession>A0A0D8L7Z2</accession>
<dbReference type="Proteomes" id="UP000032582">
    <property type="component" value="Unassembled WGS sequence"/>
</dbReference>
<protein>
    <submittedName>
        <fullName evidence="1">Uncharacterized protein</fullName>
    </submittedName>
</protein>
<organism evidence="1 2">
    <name type="scientific">Morganella morganii</name>
    <name type="common">Proteus morganii</name>
    <dbReference type="NCBI Taxonomy" id="582"/>
    <lineage>
        <taxon>Bacteria</taxon>
        <taxon>Pseudomonadati</taxon>
        <taxon>Pseudomonadota</taxon>
        <taxon>Gammaproteobacteria</taxon>
        <taxon>Enterobacterales</taxon>
        <taxon>Morganellaceae</taxon>
        <taxon>Morganella</taxon>
    </lineage>
</organism>